<name>A0A3E2HBY7_SCYLI</name>
<gene>
    <name evidence="3" type="ORF">B7463_g5409</name>
</gene>
<evidence type="ECO:0000256" key="1">
    <source>
        <dbReference type="ARBA" id="ARBA00023242"/>
    </source>
</evidence>
<reference evidence="3 4" key="1">
    <citation type="submission" date="2018-05" db="EMBL/GenBank/DDBJ databases">
        <title>Draft genome sequence of Scytalidium lignicola DSM 105466, a ubiquitous saprotrophic fungus.</title>
        <authorList>
            <person name="Buettner E."/>
            <person name="Gebauer A.M."/>
            <person name="Hofrichter M."/>
            <person name="Liers C."/>
            <person name="Kellner H."/>
        </authorList>
    </citation>
    <scope>NUCLEOTIDE SEQUENCE [LARGE SCALE GENOMIC DNA]</scope>
    <source>
        <strain evidence="3 4">DSM 105466</strain>
    </source>
</reference>
<evidence type="ECO:0000313" key="3">
    <source>
        <dbReference type="EMBL" id="RFU30928.1"/>
    </source>
</evidence>
<dbReference type="Pfam" id="PF00172">
    <property type="entry name" value="Zn_clus"/>
    <property type="match status" value="1"/>
</dbReference>
<proteinExistence type="predicted"/>
<feature type="domain" description="Zn(2)-C6 fungal-type" evidence="2">
    <location>
        <begin position="2"/>
        <end position="27"/>
    </location>
</feature>
<dbReference type="EMBL" id="NCSJ02000088">
    <property type="protein sequence ID" value="RFU30928.1"/>
    <property type="molecule type" value="Genomic_DNA"/>
</dbReference>
<dbReference type="STRING" id="5539.A0A3E2HBY7"/>
<dbReference type="Proteomes" id="UP000258309">
    <property type="component" value="Unassembled WGS sequence"/>
</dbReference>
<comment type="caution">
    <text evidence="3">The sequence shown here is derived from an EMBL/GenBank/DDBJ whole genome shotgun (WGS) entry which is preliminary data.</text>
</comment>
<feature type="non-terminal residue" evidence="3">
    <location>
        <position position="475"/>
    </location>
</feature>
<protein>
    <recommendedName>
        <fullName evidence="2">Zn(2)-C6 fungal-type domain-containing protein</fullName>
    </recommendedName>
</protein>
<dbReference type="OMA" id="GAYMPYL"/>
<dbReference type="CDD" id="cd00067">
    <property type="entry name" value="GAL4"/>
    <property type="match status" value="1"/>
</dbReference>
<dbReference type="GO" id="GO:0000981">
    <property type="term" value="F:DNA-binding transcription factor activity, RNA polymerase II-specific"/>
    <property type="evidence" value="ECO:0007669"/>
    <property type="project" value="InterPro"/>
</dbReference>
<keyword evidence="4" id="KW-1185">Reference proteome</keyword>
<keyword evidence="1" id="KW-0539">Nucleus</keyword>
<dbReference type="PANTHER" id="PTHR38791">
    <property type="entry name" value="ZN(II)2CYS6 TRANSCRIPTION FACTOR (EUROFUNG)-RELATED-RELATED"/>
    <property type="match status" value="1"/>
</dbReference>
<dbReference type="InterPro" id="IPR053175">
    <property type="entry name" value="DHMBA_Reg_Transcription_Factor"/>
</dbReference>
<dbReference type="AlphaFoldDB" id="A0A3E2HBY7"/>
<dbReference type="PANTHER" id="PTHR38791:SF5">
    <property type="entry name" value="TRANSCRIPTION FACTOR DBAG-RELATED"/>
    <property type="match status" value="1"/>
</dbReference>
<accession>A0A3E2HBY7</accession>
<evidence type="ECO:0000313" key="4">
    <source>
        <dbReference type="Proteomes" id="UP000258309"/>
    </source>
</evidence>
<dbReference type="OrthoDB" id="5429770at2759"/>
<sequence length="475" mass="53038">MRCNRATPSCSQCVRAGVECAGYRDPKSLTIRNESIEVARKAQLKRQELWESRESRKCRSKSTLISQSSPSVARQLSPPIRDQATCLAQQNYLDKWLWPSVLDLSLADNAAALSSITALGLAVLANTKVGPTLIMAAREEYTVALASTNKALQDLFLSKSDLTLMAVMFLGMFEVVTCTGLNSILQWRKHIEGAVKLLEWRGEEQLRNPRGLHLFRQNYTSPILSQLSLQASDLEDGLSQFSDRLANVNIHLSRLCADMEQGAIPDHRARIGVAMALDMELASWAASMPLSLMYNTISITATNSQKTSTTRGAYGNFYHTYEDLYSSNLWNHWRGTRFIVQEIILQNIDYLNQGGRVHDDHLNSFEYTNVVKHSETILKDLVADICASVPYYLSVTDDLAAADVNRHENKPLAAGYSLLWPLFLVAKCRLSPPDLKKWVILSLEKIGHEIGINQASAMAQLLLHGIGVQTWQADK</sequence>
<dbReference type="InterPro" id="IPR001138">
    <property type="entry name" value="Zn2Cys6_DnaBD"/>
</dbReference>
<organism evidence="3 4">
    <name type="scientific">Scytalidium lignicola</name>
    <name type="common">Hyphomycete</name>
    <dbReference type="NCBI Taxonomy" id="5539"/>
    <lineage>
        <taxon>Eukaryota</taxon>
        <taxon>Fungi</taxon>
        <taxon>Dikarya</taxon>
        <taxon>Ascomycota</taxon>
        <taxon>Pezizomycotina</taxon>
        <taxon>Leotiomycetes</taxon>
        <taxon>Leotiomycetes incertae sedis</taxon>
        <taxon>Scytalidium</taxon>
    </lineage>
</organism>
<dbReference type="GO" id="GO:0008270">
    <property type="term" value="F:zinc ion binding"/>
    <property type="evidence" value="ECO:0007669"/>
    <property type="project" value="InterPro"/>
</dbReference>
<evidence type="ECO:0000259" key="2">
    <source>
        <dbReference type="Pfam" id="PF00172"/>
    </source>
</evidence>
<feature type="non-terminal residue" evidence="3">
    <location>
        <position position="1"/>
    </location>
</feature>